<feature type="transmembrane region" description="Helical" evidence="1">
    <location>
        <begin position="229"/>
        <end position="252"/>
    </location>
</feature>
<evidence type="ECO:0000313" key="2">
    <source>
        <dbReference type="EMBL" id="EJX04003.1"/>
    </source>
</evidence>
<feature type="transmembrane region" description="Helical" evidence="1">
    <location>
        <begin position="103"/>
        <end position="123"/>
    </location>
</feature>
<sequence>MNMKPFEQRMTAKRLIPDVLAVLAFILISFAYFFPADIEGRILFQHDTEAGVGAGQEAAQYYQETGERTRWTNSIFGGMPMYQLSPSYDSTRPLNWAQKVYRLFLPEYVYLTFILMLGFYILLRAFGLPAWYAALGGIIWAFSSYFFILISAGHLWKFITLAYVPPTVAGIVLAYRGKLLTGGVMTAFFVALQIGSNHVQMSYYFFFVMLFMAAAYLTEAWKNKTLPQFLKATAVLLVAGLIGIAANLSNIYHTYTYSKETMRGKSELVKKGDAAKQTSSGLDRDYITQWSYGIGETWTLLVPNYKGGASAPLAQNEVAMKKANPMYGNLYNGLTQYFGDQPMTAGPVYVGAFVLFLFILGCFLVKGPMKIALLGATIFSILLAWGKNFMPLTDFFIDYIPMYNKFRAVSSILVIAEFTIPLLAIFALKRLLQEPVIWQKEKKAFGISLLLTAGVALLLWIAPGALGANYIPAQEAQMLQNAVNQQMIPASELNGILTNLKEMRAAMVSADAGRSLLIIIIGCILLGLGISGKLRTELTVTGIALLCLLDMWTVNKRYLNDGQFVPRSIQTNTFQKTRTDELILQDPALDYRVLNFASNTFNENKTAYWHKNVGGYHPAKLRRYQEMIEHYIAPQMQAVYQEMATAEGKMERVDASQFRILNMLNTKYFILPTGKQGETMPLRNPYAYGNAWFVKKVNYVANANEEIEQTGVIIPTETAVVDNRFKSALQESENLQTDSCASIQLKDYAPNHLVYETENPNEGVAVFSEIYYPDGWQVTIDGKQANLARADYILRALYVPAGKHTIEMRFDPQSLHITEGIAYTAIALLILGCMALLWKARQKN</sequence>
<feature type="transmembrane region" description="Helical" evidence="1">
    <location>
        <begin position="512"/>
        <end position="531"/>
    </location>
</feature>
<feature type="transmembrane region" description="Helical" evidence="1">
    <location>
        <begin position="15"/>
        <end position="34"/>
    </location>
</feature>
<gene>
    <name evidence="2" type="ORF">EVA_07896</name>
</gene>
<comment type="caution">
    <text evidence="2">The sequence shown here is derived from an EMBL/GenBank/DDBJ whole genome shotgun (WGS) entry which is preliminary data.</text>
</comment>
<feature type="transmembrane region" description="Helical" evidence="1">
    <location>
        <begin position="444"/>
        <end position="462"/>
    </location>
</feature>
<proteinExistence type="predicted"/>
<feature type="transmembrane region" description="Helical" evidence="1">
    <location>
        <begin position="179"/>
        <end position="195"/>
    </location>
</feature>
<dbReference type="EMBL" id="AMCI01001956">
    <property type="protein sequence ID" value="EJX04003.1"/>
    <property type="molecule type" value="Genomic_DNA"/>
</dbReference>
<protein>
    <recommendedName>
        <fullName evidence="3">Bacterial membrane protein YfhO</fullName>
    </recommendedName>
</protein>
<dbReference type="InterPro" id="IPR018580">
    <property type="entry name" value="Uncharacterised_YfhO"/>
</dbReference>
<keyword evidence="1" id="KW-1133">Transmembrane helix</keyword>
<dbReference type="Pfam" id="PF09586">
    <property type="entry name" value="YfhO"/>
    <property type="match status" value="1"/>
</dbReference>
<dbReference type="PANTHER" id="PTHR38454:SF1">
    <property type="entry name" value="INTEGRAL MEMBRANE PROTEIN"/>
    <property type="match status" value="1"/>
</dbReference>
<feature type="transmembrane region" description="Helical" evidence="1">
    <location>
        <begin position="820"/>
        <end position="838"/>
    </location>
</feature>
<keyword evidence="1" id="KW-0472">Membrane</keyword>
<name>J9GNT4_9ZZZZ</name>
<organism evidence="2">
    <name type="scientific">gut metagenome</name>
    <dbReference type="NCBI Taxonomy" id="749906"/>
    <lineage>
        <taxon>unclassified sequences</taxon>
        <taxon>metagenomes</taxon>
        <taxon>organismal metagenomes</taxon>
    </lineage>
</organism>
<dbReference type="AlphaFoldDB" id="J9GNT4"/>
<feature type="transmembrane region" description="Helical" evidence="1">
    <location>
        <begin position="538"/>
        <end position="554"/>
    </location>
</feature>
<feature type="transmembrane region" description="Helical" evidence="1">
    <location>
        <begin position="130"/>
        <end position="149"/>
    </location>
</feature>
<feature type="transmembrane region" description="Helical" evidence="1">
    <location>
        <begin position="346"/>
        <end position="364"/>
    </location>
</feature>
<accession>J9GNT4</accession>
<keyword evidence="1" id="KW-0812">Transmembrane</keyword>
<evidence type="ECO:0000256" key="1">
    <source>
        <dbReference type="SAM" id="Phobius"/>
    </source>
</evidence>
<reference evidence="2" key="1">
    <citation type="journal article" date="2012" name="PLoS ONE">
        <title>Gene sets for utilization of primary and secondary nutrition supplies in the distal gut of endangered iberian lynx.</title>
        <authorList>
            <person name="Alcaide M."/>
            <person name="Messina E."/>
            <person name="Richter M."/>
            <person name="Bargiela R."/>
            <person name="Peplies J."/>
            <person name="Huws S.A."/>
            <person name="Newbold C.J."/>
            <person name="Golyshin P.N."/>
            <person name="Simon M.A."/>
            <person name="Lopez G."/>
            <person name="Yakimov M.M."/>
            <person name="Ferrer M."/>
        </authorList>
    </citation>
    <scope>NUCLEOTIDE SEQUENCE</scope>
</reference>
<feature type="transmembrane region" description="Helical" evidence="1">
    <location>
        <begin position="371"/>
        <end position="388"/>
    </location>
</feature>
<evidence type="ECO:0008006" key="3">
    <source>
        <dbReference type="Google" id="ProtNLM"/>
    </source>
</evidence>
<dbReference type="PANTHER" id="PTHR38454">
    <property type="entry name" value="INTEGRAL MEMBRANE PROTEIN-RELATED"/>
    <property type="match status" value="1"/>
</dbReference>
<feature type="transmembrane region" description="Helical" evidence="1">
    <location>
        <begin position="408"/>
        <end position="432"/>
    </location>
</feature>
<feature type="transmembrane region" description="Helical" evidence="1">
    <location>
        <begin position="201"/>
        <end position="217"/>
    </location>
</feature>